<organism evidence="2 3">
    <name type="scientific">Aquarana catesbeiana</name>
    <name type="common">American bullfrog</name>
    <name type="synonym">Rana catesbeiana</name>
    <dbReference type="NCBI Taxonomy" id="8400"/>
    <lineage>
        <taxon>Eukaryota</taxon>
        <taxon>Metazoa</taxon>
        <taxon>Chordata</taxon>
        <taxon>Craniata</taxon>
        <taxon>Vertebrata</taxon>
        <taxon>Euteleostomi</taxon>
        <taxon>Amphibia</taxon>
        <taxon>Batrachia</taxon>
        <taxon>Anura</taxon>
        <taxon>Neobatrachia</taxon>
        <taxon>Ranoidea</taxon>
        <taxon>Ranidae</taxon>
        <taxon>Aquarana</taxon>
    </lineage>
</organism>
<gene>
    <name evidence="2" type="ORF">AB205_0214270</name>
</gene>
<keyword evidence="3" id="KW-1185">Reference proteome</keyword>
<accession>A0A2G9Q969</accession>
<evidence type="ECO:0000313" key="2">
    <source>
        <dbReference type="EMBL" id="PIO12169.1"/>
    </source>
</evidence>
<sequence>MYCMEVNTESPSLAQLSQCVTEQQTRGLALVPKLCLDVMSCELLRLLQLTDRFIIPISFSVPRKVSLAVTLFLCTSNVLHLYCMHCLTCI</sequence>
<comment type="similarity">
    <text evidence="1">Belongs to the WD repeat coronin family.</text>
</comment>
<dbReference type="EMBL" id="KZ047114">
    <property type="protein sequence ID" value="PIO12169.1"/>
    <property type="molecule type" value="Genomic_DNA"/>
</dbReference>
<protein>
    <submittedName>
        <fullName evidence="2">Uncharacterized protein</fullName>
    </submittedName>
</protein>
<dbReference type="Proteomes" id="UP000228934">
    <property type="component" value="Unassembled WGS sequence"/>
</dbReference>
<proteinExistence type="inferred from homology"/>
<dbReference type="InterPro" id="IPR015943">
    <property type="entry name" value="WD40/YVTN_repeat-like_dom_sf"/>
</dbReference>
<dbReference type="InterPro" id="IPR015505">
    <property type="entry name" value="Coronin"/>
</dbReference>
<dbReference type="OrthoDB" id="1850764at2759"/>
<dbReference type="Gene3D" id="2.130.10.10">
    <property type="entry name" value="YVTN repeat-like/Quinoprotein amine dehydrogenase"/>
    <property type="match status" value="1"/>
</dbReference>
<dbReference type="PANTHER" id="PTHR10856:SF20">
    <property type="entry name" value="CORONIN-7"/>
    <property type="match status" value="1"/>
</dbReference>
<evidence type="ECO:0000256" key="1">
    <source>
        <dbReference type="ARBA" id="ARBA00009482"/>
    </source>
</evidence>
<reference evidence="3" key="1">
    <citation type="journal article" date="2017" name="Nat. Commun.">
        <title>The North American bullfrog draft genome provides insight into hormonal regulation of long noncoding RNA.</title>
        <authorList>
            <person name="Hammond S.A."/>
            <person name="Warren R.L."/>
            <person name="Vandervalk B.P."/>
            <person name="Kucuk E."/>
            <person name="Khan H."/>
            <person name="Gibb E.A."/>
            <person name="Pandoh P."/>
            <person name="Kirk H."/>
            <person name="Zhao Y."/>
            <person name="Jones M."/>
            <person name="Mungall A.J."/>
            <person name="Coope R."/>
            <person name="Pleasance S."/>
            <person name="Moore R.A."/>
            <person name="Holt R.A."/>
            <person name="Round J.M."/>
            <person name="Ohora S."/>
            <person name="Walle B.V."/>
            <person name="Veldhoen N."/>
            <person name="Helbing C.C."/>
            <person name="Birol I."/>
        </authorList>
    </citation>
    <scope>NUCLEOTIDE SEQUENCE [LARGE SCALE GENOMIC DNA]</scope>
</reference>
<dbReference type="SMART" id="SM01167">
    <property type="entry name" value="DUF1900"/>
    <property type="match status" value="1"/>
</dbReference>
<name>A0A2G9Q969_AQUCT</name>
<dbReference type="AlphaFoldDB" id="A0A2G9Q969"/>
<dbReference type="PANTHER" id="PTHR10856">
    <property type="entry name" value="CORONIN"/>
    <property type="match status" value="1"/>
</dbReference>
<evidence type="ECO:0000313" key="3">
    <source>
        <dbReference type="Proteomes" id="UP000228934"/>
    </source>
</evidence>